<evidence type="ECO:0000256" key="1">
    <source>
        <dbReference type="ARBA" id="ARBA00010839"/>
    </source>
</evidence>
<dbReference type="InterPro" id="IPR048469">
    <property type="entry name" value="YchJ-like_M"/>
</dbReference>
<protein>
    <recommendedName>
        <fullName evidence="2">UPF0225 protein NCTC7807_02393</fullName>
    </recommendedName>
</protein>
<feature type="domain" description="YchJ-like middle NTF2-like" evidence="4">
    <location>
        <begin position="51"/>
        <end position="147"/>
    </location>
</feature>
<evidence type="ECO:0000259" key="4">
    <source>
        <dbReference type="Pfam" id="PF17775"/>
    </source>
</evidence>
<dbReference type="Gene3D" id="3.10.450.50">
    <property type="match status" value="1"/>
</dbReference>
<accession>A0A380NC99</accession>
<sequence length="151" mass="16334">MSRRAARPRPTAFRRTTAQGPRSADACPCGTGQAYGACCGRFHSGAAEAATAEQLMRSRYTAFAVGDAAYLLRTWHPRTRPSALHLDQGMRWIGLEITGTSEGSAFHATGTVTFRAHWTTGGESGVLAEHSRFTRGEDGGAWRYVDGDVRD</sequence>
<dbReference type="PANTHER" id="PTHR33747:SF1">
    <property type="entry name" value="ADENYLATE CYCLASE-ASSOCIATED CAP C-TERMINAL DOMAIN-CONTAINING PROTEIN"/>
    <property type="match status" value="1"/>
</dbReference>
<feature type="compositionally biased region" description="Low complexity" evidence="3">
    <location>
        <begin position="8"/>
        <end position="18"/>
    </location>
</feature>
<dbReference type="RefSeq" id="WP_115068716.1">
    <property type="nucleotide sequence ID" value="NZ_UHID01000005.1"/>
</dbReference>
<dbReference type="HAMAP" id="MF_00612">
    <property type="entry name" value="UPF0225"/>
    <property type="match status" value="1"/>
</dbReference>
<comment type="similarity">
    <text evidence="1 2">Belongs to the UPF0225 family.</text>
</comment>
<evidence type="ECO:0000256" key="3">
    <source>
        <dbReference type="SAM" id="MobiDB-lite"/>
    </source>
</evidence>
<dbReference type="Proteomes" id="UP000254150">
    <property type="component" value="Unassembled WGS sequence"/>
</dbReference>
<dbReference type="InterPro" id="IPR023006">
    <property type="entry name" value="YchJ-like"/>
</dbReference>
<dbReference type="EMBL" id="UHID01000005">
    <property type="protein sequence ID" value="SUP36889.1"/>
    <property type="molecule type" value="Genomic_DNA"/>
</dbReference>
<dbReference type="PANTHER" id="PTHR33747">
    <property type="entry name" value="UPF0225 PROTEIN SCO1677"/>
    <property type="match status" value="1"/>
</dbReference>
<dbReference type="InterPro" id="IPR032710">
    <property type="entry name" value="NTF2-like_dom_sf"/>
</dbReference>
<reference evidence="5 6" key="1">
    <citation type="submission" date="2018-06" db="EMBL/GenBank/DDBJ databases">
        <authorList>
            <consortium name="Pathogen Informatics"/>
            <person name="Doyle S."/>
        </authorList>
    </citation>
    <scope>NUCLEOTIDE SEQUENCE [LARGE SCALE GENOMIC DNA]</scope>
    <source>
        <strain evidence="5 6">NCTC7807</strain>
    </source>
</reference>
<evidence type="ECO:0000256" key="2">
    <source>
        <dbReference type="HAMAP-Rule" id="MF_00612"/>
    </source>
</evidence>
<dbReference type="Pfam" id="PF02810">
    <property type="entry name" value="SEC-C"/>
    <property type="match status" value="1"/>
</dbReference>
<evidence type="ECO:0000313" key="6">
    <source>
        <dbReference type="Proteomes" id="UP000254150"/>
    </source>
</evidence>
<dbReference type="InterPro" id="IPR004027">
    <property type="entry name" value="SEC_C_motif"/>
</dbReference>
<dbReference type="SUPFAM" id="SSF54427">
    <property type="entry name" value="NTF2-like"/>
    <property type="match status" value="1"/>
</dbReference>
<organism evidence="5 6">
    <name type="scientific">Streptomyces griseus</name>
    <dbReference type="NCBI Taxonomy" id="1911"/>
    <lineage>
        <taxon>Bacteria</taxon>
        <taxon>Bacillati</taxon>
        <taxon>Actinomycetota</taxon>
        <taxon>Actinomycetes</taxon>
        <taxon>Kitasatosporales</taxon>
        <taxon>Streptomycetaceae</taxon>
        <taxon>Streptomyces</taxon>
    </lineage>
</organism>
<proteinExistence type="inferred from homology"/>
<feature type="region of interest" description="Disordered" evidence="3">
    <location>
        <begin position="1"/>
        <end position="25"/>
    </location>
</feature>
<dbReference type="AlphaFoldDB" id="A0A380NC99"/>
<dbReference type="Pfam" id="PF17775">
    <property type="entry name" value="YchJ_M-like"/>
    <property type="match status" value="1"/>
</dbReference>
<gene>
    <name evidence="5" type="primary">ychJ</name>
    <name evidence="5" type="ORF">NCTC7807_02393</name>
</gene>
<evidence type="ECO:0000313" key="5">
    <source>
        <dbReference type="EMBL" id="SUP36889.1"/>
    </source>
</evidence>
<name>A0A380NC99_STRGR</name>